<dbReference type="GO" id="GO:0016799">
    <property type="term" value="F:hydrolase activity, hydrolyzing N-glycosyl compounds"/>
    <property type="evidence" value="ECO:0007669"/>
    <property type="project" value="TreeGrafter"/>
</dbReference>
<dbReference type="NCBIfam" id="TIGR00730">
    <property type="entry name" value="Rossman fold protein, TIGR00730 family"/>
    <property type="match status" value="1"/>
</dbReference>
<organism evidence="1">
    <name type="scientific">uncultured marine thaumarchaeote KM3_70_D04</name>
    <dbReference type="NCBI Taxonomy" id="1456250"/>
    <lineage>
        <taxon>Archaea</taxon>
        <taxon>Nitrososphaerota</taxon>
        <taxon>environmental samples</taxon>
    </lineage>
</organism>
<dbReference type="AlphaFoldDB" id="A0A075HFW3"/>
<dbReference type="EMBL" id="KF901027">
    <property type="protein sequence ID" value="AIF15381.1"/>
    <property type="molecule type" value="Genomic_DNA"/>
</dbReference>
<protein>
    <submittedName>
        <fullName evidence="1">Putative nucleotide-binding Rossmann fold-containing protein</fullName>
    </submittedName>
</protein>
<dbReference type="SUPFAM" id="SSF102405">
    <property type="entry name" value="MCP/YpsA-like"/>
    <property type="match status" value="1"/>
</dbReference>
<dbReference type="InterPro" id="IPR031100">
    <property type="entry name" value="LOG_fam"/>
</dbReference>
<dbReference type="GO" id="GO:0005829">
    <property type="term" value="C:cytosol"/>
    <property type="evidence" value="ECO:0007669"/>
    <property type="project" value="TreeGrafter"/>
</dbReference>
<dbReference type="PANTHER" id="PTHR31223">
    <property type="entry name" value="LOG FAMILY PROTEIN YJL055W"/>
    <property type="match status" value="1"/>
</dbReference>
<sequence>MDKGTADRKEPDRWLGVFCGSYRGHDHGVHLLAAELGAAMAWAGVGLVYGGSGIGVMGTIADAILTAGGHAVGVVPSHLMETEMGHQTLDELLVVDSMHDRKSTMYDRSDAFCALPGGLGTLEELFEAATWTKLGLHDKPKPVLLLDTNGFWADLDSFLDKVAAAGFIKPEDRAIISRVGTVAEVLAVLDG</sequence>
<dbReference type="InterPro" id="IPR005269">
    <property type="entry name" value="LOG"/>
</dbReference>
<accession>A0A075HFW3</accession>
<dbReference type="GO" id="GO:0009691">
    <property type="term" value="P:cytokinin biosynthetic process"/>
    <property type="evidence" value="ECO:0007669"/>
    <property type="project" value="InterPro"/>
</dbReference>
<dbReference type="PANTHER" id="PTHR31223:SF70">
    <property type="entry name" value="LOG FAMILY PROTEIN YJL055W"/>
    <property type="match status" value="1"/>
</dbReference>
<proteinExistence type="predicted"/>
<evidence type="ECO:0000313" key="1">
    <source>
        <dbReference type="EMBL" id="AIF15381.1"/>
    </source>
</evidence>
<reference evidence="1" key="1">
    <citation type="journal article" date="2014" name="Genome Biol. Evol.">
        <title>Pangenome evidence for extensive interdomain horizontal transfer affecting lineage core and shell genes in uncultured planktonic thaumarchaeota and euryarchaeota.</title>
        <authorList>
            <person name="Deschamps P."/>
            <person name="Zivanovic Y."/>
            <person name="Moreira D."/>
            <person name="Rodriguez-Valera F."/>
            <person name="Lopez-Garcia P."/>
        </authorList>
    </citation>
    <scope>NUCLEOTIDE SEQUENCE</scope>
</reference>
<name>A0A075HFW3_9ARCH</name>
<dbReference type="Pfam" id="PF03641">
    <property type="entry name" value="Lysine_decarbox"/>
    <property type="match status" value="1"/>
</dbReference>
<dbReference type="Gene3D" id="3.40.50.450">
    <property type="match status" value="1"/>
</dbReference>